<evidence type="ECO:0000313" key="2">
    <source>
        <dbReference type="EMBL" id="KAL3374035.1"/>
    </source>
</evidence>
<dbReference type="Proteomes" id="UP001627284">
    <property type="component" value="Unassembled WGS sequence"/>
</dbReference>
<reference evidence="2 3" key="1">
    <citation type="submission" date="2024-05" db="EMBL/GenBank/DDBJ databases">
        <title>De novo assembly of an allotetraploid wild potato.</title>
        <authorList>
            <person name="Hosaka A.J."/>
        </authorList>
    </citation>
    <scope>NUCLEOTIDE SEQUENCE [LARGE SCALE GENOMIC DNA]</scope>
    <source>
        <tissue evidence="2">Young leaves</tissue>
    </source>
</reference>
<feature type="region of interest" description="Disordered" evidence="1">
    <location>
        <begin position="138"/>
        <end position="157"/>
    </location>
</feature>
<name>A0ABD2V012_9SOLN</name>
<organism evidence="2 3">
    <name type="scientific">Solanum stoloniferum</name>
    <dbReference type="NCBI Taxonomy" id="62892"/>
    <lineage>
        <taxon>Eukaryota</taxon>
        <taxon>Viridiplantae</taxon>
        <taxon>Streptophyta</taxon>
        <taxon>Embryophyta</taxon>
        <taxon>Tracheophyta</taxon>
        <taxon>Spermatophyta</taxon>
        <taxon>Magnoliopsida</taxon>
        <taxon>eudicotyledons</taxon>
        <taxon>Gunneridae</taxon>
        <taxon>Pentapetalae</taxon>
        <taxon>asterids</taxon>
        <taxon>lamiids</taxon>
        <taxon>Solanales</taxon>
        <taxon>Solanaceae</taxon>
        <taxon>Solanoideae</taxon>
        <taxon>Solaneae</taxon>
        <taxon>Solanum</taxon>
    </lineage>
</organism>
<keyword evidence="3" id="KW-1185">Reference proteome</keyword>
<protein>
    <submittedName>
        <fullName evidence="2">Uncharacterized protein</fullName>
    </submittedName>
</protein>
<proteinExistence type="predicted"/>
<accession>A0ABD2V012</accession>
<dbReference type="AlphaFoldDB" id="A0ABD2V012"/>
<evidence type="ECO:0000256" key="1">
    <source>
        <dbReference type="SAM" id="MobiDB-lite"/>
    </source>
</evidence>
<evidence type="ECO:0000313" key="3">
    <source>
        <dbReference type="Proteomes" id="UP001627284"/>
    </source>
</evidence>
<gene>
    <name evidence="2" type="ORF">AABB24_005818</name>
</gene>
<sequence>MVRYAVYFTNRKGGRSCLFKWSKPLFVKDIYTTINKQHYSFMKRKKASLFQELKHQRTQQGTWFRKVCEREKDEKNSCQKAANSDVVGAQPFMTTSFQPMALSQGFVSTLIIVSSPNTNPSFGKQSCEFLKIHKLKKKRPSSRKNIAHAQQRDMLKC</sequence>
<dbReference type="EMBL" id="JBJKTR010000003">
    <property type="protein sequence ID" value="KAL3374035.1"/>
    <property type="molecule type" value="Genomic_DNA"/>
</dbReference>
<comment type="caution">
    <text evidence="2">The sequence shown here is derived from an EMBL/GenBank/DDBJ whole genome shotgun (WGS) entry which is preliminary data.</text>
</comment>